<organism evidence="3 4">
    <name type="scientific">Homarus americanus</name>
    <name type="common">American lobster</name>
    <dbReference type="NCBI Taxonomy" id="6706"/>
    <lineage>
        <taxon>Eukaryota</taxon>
        <taxon>Metazoa</taxon>
        <taxon>Ecdysozoa</taxon>
        <taxon>Arthropoda</taxon>
        <taxon>Crustacea</taxon>
        <taxon>Multicrustacea</taxon>
        <taxon>Malacostraca</taxon>
        <taxon>Eumalacostraca</taxon>
        <taxon>Eucarida</taxon>
        <taxon>Decapoda</taxon>
        <taxon>Pleocyemata</taxon>
        <taxon>Astacidea</taxon>
        <taxon>Nephropoidea</taxon>
        <taxon>Nephropidae</taxon>
        <taxon>Homarus</taxon>
    </lineage>
</organism>
<dbReference type="GO" id="GO:0008061">
    <property type="term" value="F:chitin binding"/>
    <property type="evidence" value="ECO:0007669"/>
    <property type="project" value="InterPro"/>
</dbReference>
<dbReference type="InterPro" id="IPR002557">
    <property type="entry name" value="Chitin-bd_dom"/>
</dbReference>
<feature type="domain" description="Chitin-binding type-2" evidence="2">
    <location>
        <begin position="24"/>
        <end position="81"/>
    </location>
</feature>
<evidence type="ECO:0000313" key="4">
    <source>
        <dbReference type="Proteomes" id="UP000747542"/>
    </source>
</evidence>
<comment type="caution">
    <text evidence="3">The sequence shown here is derived from an EMBL/GenBank/DDBJ whole genome shotgun (WGS) entry which is preliminary data.</text>
</comment>
<proteinExistence type="predicted"/>
<feature type="chain" id="PRO_5035235259" evidence="1">
    <location>
        <begin position="18"/>
        <end position="280"/>
    </location>
</feature>
<dbReference type="AlphaFoldDB" id="A0A8J5TUH2"/>
<sequence length="280" mass="31296">MILCWILALMMVPFVCAEPQGYCKPDCTQPPPSLQVVNPYNCHQYYLCGPDQTPLGPLNCSEGEIFSNIDNKCIPGSRCDNLCSGQCRYTCGDPDGPDEMGDRYDSSVFYTCDDNRKRHPQHCPTKQFFDGLKCQKDEAKGCACKPFCSVDDVGKFVIDPTDCTNYYFCVQEGTPDSRFTCADGTNFDIMSGECLATAPCFKLCINAVQPNGCIDRYTCLSTGNHPKCVQRCDHHFYQCHSSDLGHIIQETKCLDSALYYHPDNSQCVKREDCPYPDPGV</sequence>
<gene>
    <name evidence="3" type="ORF">Hamer_G016716</name>
</gene>
<reference evidence="3" key="1">
    <citation type="journal article" date="2021" name="Sci. Adv.">
        <title>The American lobster genome reveals insights on longevity, neural, and immune adaptations.</title>
        <authorList>
            <person name="Polinski J.M."/>
            <person name="Zimin A.V."/>
            <person name="Clark K.F."/>
            <person name="Kohn A.B."/>
            <person name="Sadowski N."/>
            <person name="Timp W."/>
            <person name="Ptitsyn A."/>
            <person name="Khanna P."/>
            <person name="Romanova D.Y."/>
            <person name="Williams P."/>
            <person name="Greenwood S.J."/>
            <person name="Moroz L.L."/>
            <person name="Walt D.R."/>
            <person name="Bodnar A.G."/>
        </authorList>
    </citation>
    <scope>NUCLEOTIDE SEQUENCE</scope>
    <source>
        <strain evidence="3">GMGI-L3</strain>
    </source>
</reference>
<dbReference type="Pfam" id="PF01607">
    <property type="entry name" value="CBM_14"/>
    <property type="match status" value="1"/>
</dbReference>
<feature type="signal peptide" evidence="1">
    <location>
        <begin position="1"/>
        <end position="17"/>
    </location>
</feature>
<dbReference type="EMBL" id="JAHLQT010002318">
    <property type="protein sequence ID" value="KAG7177423.1"/>
    <property type="molecule type" value="Genomic_DNA"/>
</dbReference>
<evidence type="ECO:0000259" key="2">
    <source>
        <dbReference type="PROSITE" id="PS50940"/>
    </source>
</evidence>
<dbReference type="SMART" id="SM00494">
    <property type="entry name" value="ChtBD2"/>
    <property type="match status" value="3"/>
</dbReference>
<accession>A0A8J5TUH2</accession>
<evidence type="ECO:0000313" key="3">
    <source>
        <dbReference type="EMBL" id="KAG7177423.1"/>
    </source>
</evidence>
<feature type="domain" description="Chitin-binding type-2" evidence="2">
    <location>
        <begin position="145"/>
        <end position="202"/>
    </location>
</feature>
<name>A0A8J5TUH2_HOMAM</name>
<dbReference type="PROSITE" id="PS50940">
    <property type="entry name" value="CHIT_BIND_II"/>
    <property type="match status" value="2"/>
</dbReference>
<keyword evidence="1" id="KW-0732">Signal</keyword>
<evidence type="ECO:0000256" key="1">
    <source>
        <dbReference type="SAM" id="SignalP"/>
    </source>
</evidence>
<dbReference type="Proteomes" id="UP000747542">
    <property type="component" value="Unassembled WGS sequence"/>
</dbReference>
<protein>
    <submittedName>
        <fullName evidence="3">Putative Chitin binding Peritrophin-A domain-containing protein 8</fullName>
    </submittedName>
</protein>
<keyword evidence="4" id="KW-1185">Reference proteome</keyword>
<dbReference type="OrthoDB" id="6358444at2759"/>
<dbReference type="GO" id="GO:0005576">
    <property type="term" value="C:extracellular region"/>
    <property type="evidence" value="ECO:0007669"/>
    <property type="project" value="InterPro"/>
</dbReference>